<name>A0A8X6Q1M8_NEPPI</name>
<feature type="compositionally biased region" description="Low complexity" evidence="6">
    <location>
        <begin position="890"/>
        <end position="923"/>
    </location>
</feature>
<feature type="region of interest" description="Disordered" evidence="6">
    <location>
        <begin position="1"/>
        <end position="297"/>
    </location>
</feature>
<comment type="caution">
    <text evidence="8">The sequence shown here is derived from an EMBL/GenBank/DDBJ whole genome shotgun (WGS) entry which is preliminary data.</text>
</comment>
<feature type="domain" description="MI" evidence="7">
    <location>
        <begin position="677"/>
        <end position="793"/>
    </location>
</feature>
<dbReference type="GO" id="GO:0003723">
    <property type="term" value="F:RNA binding"/>
    <property type="evidence" value="ECO:0007669"/>
    <property type="project" value="InterPro"/>
</dbReference>
<evidence type="ECO:0000256" key="5">
    <source>
        <dbReference type="ARBA" id="ARBA00023242"/>
    </source>
</evidence>
<feature type="compositionally biased region" description="Basic and acidic residues" evidence="6">
    <location>
        <begin position="258"/>
        <end position="275"/>
    </location>
</feature>
<evidence type="ECO:0000256" key="4">
    <source>
        <dbReference type="ARBA" id="ARBA00023187"/>
    </source>
</evidence>
<evidence type="ECO:0000256" key="3">
    <source>
        <dbReference type="ARBA" id="ARBA00022664"/>
    </source>
</evidence>
<feature type="region of interest" description="Disordered" evidence="6">
    <location>
        <begin position="872"/>
        <end position="944"/>
    </location>
</feature>
<dbReference type="Proteomes" id="UP000887013">
    <property type="component" value="Unassembled WGS sequence"/>
</dbReference>
<dbReference type="PANTHER" id="PTHR18034:SF3">
    <property type="entry name" value="PRE-MRNA-SPLICING FACTOR CWC22 HOMOLOG"/>
    <property type="match status" value="1"/>
</dbReference>
<feature type="compositionally biased region" description="Acidic residues" evidence="6">
    <location>
        <begin position="641"/>
        <end position="662"/>
    </location>
</feature>
<dbReference type="PANTHER" id="PTHR18034">
    <property type="entry name" value="CELL CYCLE CONTROL PROTEIN CWF22-RELATED"/>
    <property type="match status" value="1"/>
</dbReference>
<evidence type="ECO:0000313" key="9">
    <source>
        <dbReference type="Proteomes" id="UP000887013"/>
    </source>
</evidence>
<dbReference type="InterPro" id="IPR050781">
    <property type="entry name" value="CWC22_splicing_factor"/>
</dbReference>
<feature type="compositionally biased region" description="Polar residues" evidence="6">
    <location>
        <begin position="229"/>
        <end position="250"/>
    </location>
</feature>
<feature type="compositionally biased region" description="Basic and acidic residues" evidence="6">
    <location>
        <begin position="144"/>
        <end position="166"/>
    </location>
</feature>
<dbReference type="SUPFAM" id="SSF48371">
    <property type="entry name" value="ARM repeat"/>
    <property type="match status" value="1"/>
</dbReference>
<evidence type="ECO:0000256" key="2">
    <source>
        <dbReference type="ARBA" id="ARBA00006856"/>
    </source>
</evidence>
<dbReference type="Gene3D" id="1.25.40.180">
    <property type="match status" value="1"/>
</dbReference>
<proteinExistence type="inferred from homology"/>
<dbReference type="Pfam" id="PF02847">
    <property type="entry name" value="MA3"/>
    <property type="match status" value="1"/>
</dbReference>
<dbReference type="GO" id="GO:0000398">
    <property type="term" value="P:mRNA splicing, via spliceosome"/>
    <property type="evidence" value="ECO:0007669"/>
    <property type="project" value="TreeGrafter"/>
</dbReference>
<evidence type="ECO:0000259" key="7">
    <source>
        <dbReference type="PROSITE" id="PS51366"/>
    </source>
</evidence>
<protein>
    <submittedName>
        <fullName evidence="8">Pre-mRNA-splicing factor CWC22 homolog</fullName>
    </submittedName>
</protein>
<dbReference type="GO" id="GO:0016607">
    <property type="term" value="C:nuclear speck"/>
    <property type="evidence" value="ECO:0007669"/>
    <property type="project" value="UniProtKB-SubCell"/>
</dbReference>
<accession>A0A8X6Q1M8</accession>
<feature type="compositionally biased region" description="Basic and acidic residues" evidence="6">
    <location>
        <begin position="173"/>
        <end position="189"/>
    </location>
</feature>
<dbReference type="SMART" id="SM00544">
    <property type="entry name" value="MA3"/>
    <property type="match status" value="1"/>
</dbReference>
<feature type="compositionally biased region" description="Basic and acidic residues" evidence="6">
    <location>
        <begin position="96"/>
        <end position="137"/>
    </location>
</feature>
<keyword evidence="4" id="KW-0508">mRNA splicing</keyword>
<keyword evidence="5" id="KW-0539">Nucleus</keyword>
<comment type="similarity">
    <text evidence="2">Belongs to the CWC22 family.</text>
</comment>
<keyword evidence="3" id="KW-0507">mRNA processing</keyword>
<evidence type="ECO:0000256" key="6">
    <source>
        <dbReference type="SAM" id="MobiDB-lite"/>
    </source>
</evidence>
<feature type="region of interest" description="Disordered" evidence="6">
    <location>
        <begin position="636"/>
        <end position="665"/>
    </location>
</feature>
<evidence type="ECO:0000256" key="1">
    <source>
        <dbReference type="ARBA" id="ARBA00004324"/>
    </source>
</evidence>
<comment type="subcellular location">
    <subcellularLocation>
        <location evidence="1">Nucleus speckle</location>
    </subcellularLocation>
</comment>
<dbReference type="OrthoDB" id="1924287at2759"/>
<sequence length="944" mass="109866">MSPGKHKSSRDEARYSSKDIGRSESHKKSYKDSGVHDSESKKKDKRDRHDKNLSRDDDSDNEFNRKGKHYKERSFSQENNKNNSEYKRKETKKKSSKCDKLDKENDDYNREFKKRDKYGKDKRLSIEKDYYDKESKRKEKKNLHKNEDYDSDEITKRGKEKKDSYNMKHKRVEKRDKYDKIYQQEKNATEEESDMSEENNSKSERIRSAVHKIENKSRHNEQDGDDRLQNNINEGKNDNYESNSRVQQSRYNKRRAKRSYEEKDNSWDDEQYKVDSKRRRNINSENAGYDSATERRYRYFKKPHSEKNMEEQRNEEMNSSMQENIGENMEVNTPSDSQNNLEDKAEPLSKRQKIGNINMRTGGAYIPPARLRMMQENIKDKGSEAYQRIAWEALKKSIVGMTNKINSSNITEIIPELFKENIIRGRGILARAIMQAQAASPTFTRVYAALVAIINTKFPEIGDLILKRLIIQYKRGFRRNDKTICMTAARFLAHLLNQEVAHEVLILEMVTHLLENPTEDSVEISIAILKECGKKLSQLTPRGMRAITQRVRDVLHEGTIDMRVRYMIEVFFAVQKDGFKDFEVIPSELDLVEEDDKYTHLINLDDAVDGQDLLNVFKFDPDYTENEEKYKSVVNEILGDSSDEEESGNEADSEEEEKEDKEDSQQILDMTETNLVCLRRKIYLTVQSSLDFEECAHKLLKLELKPGQILEMCYMILDCCAQQRTYEKFYGLLAQRFCQLNKIYVEPFTEIFENSYKTIHRLETNKLRNVAKFFAHLLYTDAISWNVLSIIKLNEDDTTSSSRIFIKILFQELCEYMGLPKLNERVKDVTLQEAFDGLFPRDHPHNTRFAINFFTSIGLGGLTDELREHLKNMPKNPIPVAPAVESPTKTSSDSSSSSTSSSSSSSTSSSSDSSDSSSSSSSSDSEDSDDTKQTQKKQQKRIRK</sequence>
<keyword evidence="9" id="KW-1185">Reference proteome</keyword>
<evidence type="ECO:0000313" key="8">
    <source>
        <dbReference type="EMBL" id="GFU01499.1"/>
    </source>
</evidence>
<organism evidence="8 9">
    <name type="scientific">Nephila pilipes</name>
    <name type="common">Giant wood spider</name>
    <name type="synonym">Nephila maculata</name>
    <dbReference type="NCBI Taxonomy" id="299642"/>
    <lineage>
        <taxon>Eukaryota</taxon>
        <taxon>Metazoa</taxon>
        <taxon>Ecdysozoa</taxon>
        <taxon>Arthropoda</taxon>
        <taxon>Chelicerata</taxon>
        <taxon>Arachnida</taxon>
        <taxon>Araneae</taxon>
        <taxon>Araneomorphae</taxon>
        <taxon>Entelegynae</taxon>
        <taxon>Araneoidea</taxon>
        <taxon>Nephilidae</taxon>
        <taxon>Nephila</taxon>
    </lineage>
</organism>
<dbReference type="InterPro" id="IPR003890">
    <property type="entry name" value="MIF4G-like_typ-3"/>
</dbReference>
<dbReference type="InterPro" id="IPR003891">
    <property type="entry name" value="Initiation_fac_eIF4g_MI"/>
</dbReference>
<reference evidence="8" key="1">
    <citation type="submission" date="2020-08" db="EMBL/GenBank/DDBJ databases">
        <title>Multicomponent nature underlies the extraordinary mechanical properties of spider dragline silk.</title>
        <authorList>
            <person name="Kono N."/>
            <person name="Nakamura H."/>
            <person name="Mori M."/>
            <person name="Yoshida Y."/>
            <person name="Ohtoshi R."/>
            <person name="Malay A.D."/>
            <person name="Moran D.A.P."/>
            <person name="Tomita M."/>
            <person name="Numata K."/>
            <person name="Arakawa K."/>
        </authorList>
    </citation>
    <scope>NUCLEOTIDE SEQUENCE</scope>
</reference>
<feature type="compositionally biased region" description="Basic and acidic residues" evidence="6">
    <location>
        <begin position="199"/>
        <end position="228"/>
    </location>
</feature>
<dbReference type="PROSITE" id="PS51366">
    <property type="entry name" value="MI"/>
    <property type="match status" value="1"/>
</dbReference>
<feature type="compositionally biased region" description="Basic and acidic residues" evidence="6">
    <location>
        <begin position="9"/>
        <end position="56"/>
    </location>
</feature>
<dbReference type="SMART" id="SM00543">
    <property type="entry name" value="MIF4G"/>
    <property type="match status" value="1"/>
</dbReference>
<dbReference type="AlphaFoldDB" id="A0A8X6Q1M8"/>
<dbReference type="FunFam" id="1.25.40.180:FF:000004">
    <property type="entry name" value="pre-mRNA-splicing factor CWC22 homolog"/>
    <property type="match status" value="1"/>
</dbReference>
<gene>
    <name evidence="8" type="primary">ncm</name>
    <name evidence="8" type="ORF">NPIL_233061</name>
</gene>
<feature type="compositionally biased region" description="Basic residues" evidence="6">
    <location>
        <begin position="934"/>
        <end position="944"/>
    </location>
</feature>
<dbReference type="GO" id="GO:0071013">
    <property type="term" value="C:catalytic step 2 spliceosome"/>
    <property type="evidence" value="ECO:0007669"/>
    <property type="project" value="TreeGrafter"/>
</dbReference>
<dbReference type="EMBL" id="BMAW01076436">
    <property type="protein sequence ID" value="GFU01499.1"/>
    <property type="molecule type" value="Genomic_DNA"/>
</dbReference>
<dbReference type="InterPro" id="IPR016024">
    <property type="entry name" value="ARM-type_fold"/>
</dbReference>